<keyword evidence="3" id="KW-1185">Reference proteome</keyword>
<protein>
    <submittedName>
        <fullName evidence="2">Uncharacterized protein</fullName>
    </submittedName>
</protein>
<evidence type="ECO:0000256" key="1">
    <source>
        <dbReference type="SAM" id="Phobius"/>
    </source>
</evidence>
<organism evidence="2 3">
    <name type="scientific">Elstera litoralis</name>
    <dbReference type="NCBI Taxonomy" id="552518"/>
    <lineage>
        <taxon>Bacteria</taxon>
        <taxon>Pseudomonadati</taxon>
        <taxon>Pseudomonadota</taxon>
        <taxon>Alphaproteobacteria</taxon>
        <taxon>Rhodospirillales</taxon>
        <taxon>Rhodospirillaceae</taxon>
        <taxon>Elstera</taxon>
    </lineage>
</organism>
<evidence type="ECO:0000313" key="3">
    <source>
        <dbReference type="Proteomes" id="UP000033774"/>
    </source>
</evidence>
<evidence type="ECO:0000313" key="2">
    <source>
        <dbReference type="EMBL" id="KJV10715.1"/>
    </source>
</evidence>
<dbReference type="EMBL" id="LAJY01000056">
    <property type="protein sequence ID" value="KJV10715.1"/>
    <property type="molecule type" value="Genomic_DNA"/>
</dbReference>
<keyword evidence="1" id="KW-0472">Membrane</keyword>
<keyword evidence="1" id="KW-0812">Transmembrane</keyword>
<proteinExistence type="predicted"/>
<name>A0A0F3IVE6_9PROT</name>
<gene>
    <name evidence="2" type="ORF">VZ95_03075</name>
</gene>
<keyword evidence="1" id="KW-1133">Transmembrane helix</keyword>
<dbReference type="AlphaFoldDB" id="A0A0F3IVE6"/>
<feature type="transmembrane region" description="Helical" evidence="1">
    <location>
        <begin position="61"/>
        <end position="78"/>
    </location>
</feature>
<accession>A0A0F3IVE6</accession>
<sequence length="83" mass="8238">MVKDAESLGGSLGTAMDHALAAATETGTLAAEKLGSLAGNARSLGEEGLATFSKTIERNPLAAIAIAAGAGLIAGLLCRRTDR</sequence>
<comment type="caution">
    <text evidence="2">The sequence shown here is derived from an EMBL/GenBank/DDBJ whole genome shotgun (WGS) entry which is preliminary data.</text>
</comment>
<dbReference type="Proteomes" id="UP000033774">
    <property type="component" value="Unassembled WGS sequence"/>
</dbReference>
<reference evidence="2 3" key="1">
    <citation type="submission" date="2015-03" db="EMBL/GenBank/DDBJ databases">
        <title>Draft genome sequence of Elstera litoralis.</title>
        <authorList>
            <person name="Rahalkar M.C."/>
            <person name="Dhakephalkar P.K."/>
            <person name="Pore S.D."/>
            <person name="Arora P."/>
            <person name="Kapse N.G."/>
            <person name="Pandit P.S."/>
        </authorList>
    </citation>
    <scope>NUCLEOTIDE SEQUENCE [LARGE SCALE GENOMIC DNA]</scope>
    <source>
        <strain evidence="2 3">Dia-1</strain>
    </source>
</reference>